<dbReference type="eggNOG" id="ENOG5032VHP">
    <property type="taxonomic scope" value="Bacteria"/>
</dbReference>
<proteinExistence type="predicted"/>
<dbReference type="PATRIC" id="fig|1122985.7.peg.1671"/>
<reference evidence="1 2" key="1">
    <citation type="submission" date="2013-08" db="EMBL/GenBank/DDBJ databases">
        <authorList>
            <person name="Weinstock G."/>
            <person name="Sodergren E."/>
            <person name="Wylie T."/>
            <person name="Fulton L."/>
            <person name="Fulton R."/>
            <person name="Fronick C."/>
            <person name="O'Laughlin M."/>
            <person name="Godfrey J."/>
            <person name="Miner T."/>
            <person name="Herter B."/>
            <person name="Appelbaum E."/>
            <person name="Cordes M."/>
            <person name="Lek S."/>
            <person name="Wollam A."/>
            <person name="Pepin K.H."/>
            <person name="Palsikar V.B."/>
            <person name="Mitreva M."/>
            <person name="Wilson R.K."/>
        </authorList>
    </citation>
    <scope>NUCLEOTIDE SEQUENCE [LARGE SCALE GENOMIC DNA]</scope>
    <source>
        <strain evidence="1 2">ATCC 15930</strain>
    </source>
</reference>
<evidence type="ECO:0000313" key="1">
    <source>
        <dbReference type="EMBL" id="KDR52306.1"/>
    </source>
</evidence>
<organism evidence="1 2">
    <name type="scientific">Hoylesella loescheii DSM 19665 = JCM 12249 = ATCC 15930</name>
    <dbReference type="NCBI Taxonomy" id="1122985"/>
    <lineage>
        <taxon>Bacteria</taxon>
        <taxon>Pseudomonadati</taxon>
        <taxon>Bacteroidota</taxon>
        <taxon>Bacteroidia</taxon>
        <taxon>Bacteroidales</taxon>
        <taxon>Prevotellaceae</taxon>
        <taxon>Hoylesella</taxon>
    </lineage>
</organism>
<dbReference type="EMBL" id="JNGW01000068">
    <property type="protein sequence ID" value="KDR52306.1"/>
    <property type="molecule type" value="Genomic_DNA"/>
</dbReference>
<keyword evidence="2" id="KW-1185">Reference proteome</keyword>
<dbReference type="Proteomes" id="UP000027442">
    <property type="component" value="Unassembled WGS sequence"/>
</dbReference>
<protein>
    <submittedName>
        <fullName evidence="1">Uncharacterized protein</fullName>
    </submittedName>
</protein>
<dbReference type="AlphaFoldDB" id="A0A069QR46"/>
<evidence type="ECO:0000313" key="2">
    <source>
        <dbReference type="Proteomes" id="UP000027442"/>
    </source>
</evidence>
<comment type="caution">
    <text evidence="1">The sequence shown here is derived from an EMBL/GenBank/DDBJ whole genome shotgun (WGS) entry which is preliminary data.</text>
</comment>
<dbReference type="RefSeq" id="WP_009235842.1">
    <property type="nucleotide sequence ID" value="NZ_KB899214.1"/>
</dbReference>
<sequence length="183" mass="21745">MNLYLRYFDKETLVDNVEKALDFLQSIPEIGMNIELENDIRDYVASDVYYPKRYKVRPRVYFIIIKTVAATMLDFKQKKAVQQMPPSNGFDRRDLAANAMTRLTEERPGWYEGELDFKRVVLVPSTGKFEYRDTHFVVHCKAMSGQDCYNRMVDNLSERVDRRSQFPSPKGKNFRFRFLGRWK</sequence>
<dbReference type="HOGENOM" id="CLU_1460060_0_0_10"/>
<accession>A0A069QR46</accession>
<gene>
    <name evidence="1" type="ORF">HMPREF1991_01607</name>
</gene>
<name>A0A069QR46_HOYLO</name>